<dbReference type="PROSITE" id="PS51257">
    <property type="entry name" value="PROKAR_LIPOPROTEIN"/>
    <property type="match status" value="1"/>
</dbReference>
<evidence type="ECO:0008006" key="3">
    <source>
        <dbReference type="Google" id="ProtNLM"/>
    </source>
</evidence>
<dbReference type="InterPro" id="IPR014710">
    <property type="entry name" value="RmlC-like_jellyroll"/>
</dbReference>
<dbReference type="Proteomes" id="UP001337305">
    <property type="component" value="Unassembled WGS sequence"/>
</dbReference>
<evidence type="ECO:0000313" key="1">
    <source>
        <dbReference type="EMBL" id="MEF3836073.1"/>
    </source>
</evidence>
<protein>
    <recommendedName>
        <fullName evidence="3">D-lyxose ketol-isomerase</fullName>
    </recommendedName>
</protein>
<sequence>MKRRDALKATAIGSLGLVSSSSCSFGSGEKKLDFKKTEMKKYTNEYFYDDGILNPEKALNAYKELMAFYHVPFDAFLEKNMFITDFGLGDFANVGMAGVFWHNSKEYTYFAHEIFLLPGQMIAEHKHVKTDDITKMETWHVRGGSIYNFGEGETTANNPKTPESQKGFITVSNVNELKLNGLQTLGRLEAPHFMLAGDQGAVVSEYANYHDGAALRFTNPNVSFTDIMGNM</sequence>
<evidence type="ECO:0000313" key="2">
    <source>
        <dbReference type="Proteomes" id="UP001337305"/>
    </source>
</evidence>
<accession>A0ABU7XZA9</accession>
<keyword evidence="2" id="KW-1185">Reference proteome</keyword>
<dbReference type="RefSeq" id="WP_303308348.1">
    <property type="nucleotide sequence ID" value="NZ_JAODOP010000004.1"/>
</dbReference>
<name>A0ABU7XZA9_9FLAO</name>
<organism evidence="1 2">
    <name type="scientific">Flavivirga spongiicola</name>
    <dbReference type="NCBI Taxonomy" id="421621"/>
    <lineage>
        <taxon>Bacteria</taxon>
        <taxon>Pseudomonadati</taxon>
        <taxon>Bacteroidota</taxon>
        <taxon>Flavobacteriia</taxon>
        <taxon>Flavobacteriales</taxon>
        <taxon>Flavobacteriaceae</taxon>
        <taxon>Flavivirga</taxon>
    </lineage>
</organism>
<comment type="caution">
    <text evidence="1">The sequence shown here is derived from an EMBL/GenBank/DDBJ whole genome shotgun (WGS) entry which is preliminary data.</text>
</comment>
<dbReference type="EMBL" id="JAODOP010000004">
    <property type="protein sequence ID" value="MEF3836073.1"/>
    <property type="molecule type" value="Genomic_DNA"/>
</dbReference>
<reference evidence="1 2" key="1">
    <citation type="submission" date="2022-09" db="EMBL/GenBank/DDBJ databases">
        <title>Genome sequencing of Flavivirga sp. MEBiC05379.</title>
        <authorList>
            <person name="Oh H.-M."/>
            <person name="Kwon K.K."/>
            <person name="Park M.J."/>
            <person name="Yang S.-H."/>
        </authorList>
    </citation>
    <scope>NUCLEOTIDE SEQUENCE [LARGE SCALE GENOMIC DNA]</scope>
    <source>
        <strain evidence="1 2">MEBiC05379</strain>
    </source>
</reference>
<proteinExistence type="predicted"/>
<gene>
    <name evidence="1" type="ORF">N1F79_23320</name>
</gene>
<dbReference type="Gene3D" id="2.60.120.10">
    <property type="entry name" value="Jelly Rolls"/>
    <property type="match status" value="1"/>
</dbReference>